<evidence type="ECO:0000256" key="3">
    <source>
        <dbReference type="ARBA" id="ARBA00004496"/>
    </source>
</evidence>
<protein>
    <recommendedName>
        <fullName evidence="13">PAP-associated domain-containing protein</fullName>
    </recommendedName>
</protein>
<dbReference type="SUPFAM" id="SSF81301">
    <property type="entry name" value="Nucleotidyltransferase"/>
    <property type="match status" value="1"/>
</dbReference>
<comment type="cofactor">
    <cofactor evidence="2">
        <name>Mg(2+)</name>
        <dbReference type="ChEBI" id="CHEBI:18420"/>
    </cofactor>
</comment>
<keyword evidence="7" id="KW-0460">Magnesium</keyword>
<evidence type="ECO:0000259" key="9">
    <source>
        <dbReference type="Pfam" id="PF03828"/>
    </source>
</evidence>
<comment type="caution">
    <text evidence="11">The sequence shown here is derived from an EMBL/GenBank/DDBJ whole genome shotgun (WGS) entry which is preliminary data.</text>
</comment>
<sequence length="1226" mass="125169">MWRSEQDSGAPSAGSSASNHATPEIPTHHVAASAFQHPTHNPTPFSTFPAAWVIGTAAVPDGSSLPSRSSINPPGSIVRAPSDLLPNGLLTTPPPSTPATQLLKVLVNNRITIPVQDASYGSANGPFADSPATSGGPAIRPLDSLVLPSPSLLPGGVHSLPTPTSASSQPLKPIDGYGSRGSPLETASSKDSIPGPSTEHSSGSAKGPSLTPRPTSGAGFNRRPDAALIQNSSRIGSGASSGSSGVAGPSRIVDSSSSAGTSGSHYSGPRHPQPVAAAHHSGYAGVPFHQGHGMHHNGGSTFQLSQQPQAPLAVTAVTAGAVSQGPGSPTVGYSAPPYYMAQMPPGAVVMGVHHAGNTSAGSGGGSSIQNRPSIGGSGASREGSAGSGWRGSRSAGGSGAGSASAGSGHGGKHAFSYGAPQQMMHGHMAQDGSAGPYGMPHMPYPVYGMMAPGIVMPQVISPVVGSPGSMEPHGPLGHQPVHMGPMIMSHGPSMAMGMGIGHHMHSFPPHGHIGGPPMGMHPHPHVAAHSHGGGFSHHHGPHFHGGPGIGGGYGHGQLTYSHSVGPPMHPHGASYGSSSRGIGGKSAGTGTGSAHTSSKAARSGGISGGSAGITGSGGEANSSTAAGGGATSSITGSARDSPLAGRGRLGGREKADGKGRSAEQRERKPGNSRAPAVIAQCVTDMSALEEQLQSLVRQLTPREDELAAHQVAVTAVKELVEEHWPHVKVHLFGSASNGLIIAGSNEIDITIEVPDMAWDDHAAKAAMVSELGELASGVPGPAAIGASGVPGTKADAVIACDNTVDAAPADAAEVVQAAEGAHHAVGRPALVAVARMEGQSSAVERAAGDTEGTAEAATEEDAAEVAGERMPRVMTAVSALPKARTPIVKMTVISTQTRVEVTINNLLAISNTCMLRDYCEIDPRLRQLALLVKHWARTRSVNDAYRGSLSSYAYVLLCIWLLQQRQPAILPVLQQCEPHTYDKMVGPWRCSYNDGVEELKDFGMANKETLAELLVAFFDHWAWRHDYNGSVVCVRTGGTMAKSTKEWTKRQGNERHLMCIEDPFELSHDLGRTIDKAAVQVLRREFERAARIFASNPDPLAELLAPLTPEEEAAVTAALQSRRKVSKDKERLKDKQAAAAAAAAATAAAASTGDVDSAAAEAGTCAAEGADNRPALLDVAAALAEEQDSDDEAWSGNGQLSLACQEVTASAPFSDLESGGAASCDA</sequence>
<feature type="region of interest" description="Disordered" evidence="8">
    <location>
        <begin position="1"/>
        <end position="42"/>
    </location>
</feature>
<evidence type="ECO:0000259" key="10">
    <source>
        <dbReference type="Pfam" id="PF22600"/>
    </source>
</evidence>
<evidence type="ECO:0000256" key="1">
    <source>
        <dbReference type="ARBA" id="ARBA00001936"/>
    </source>
</evidence>
<evidence type="ECO:0000313" key="12">
    <source>
        <dbReference type="Proteomes" id="UP001165090"/>
    </source>
</evidence>
<dbReference type="InterPro" id="IPR002058">
    <property type="entry name" value="PAP_assoc"/>
</dbReference>
<feature type="compositionally biased region" description="Basic and acidic residues" evidence="8">
    <location>
        <begin position="650"/>
        <end position="669"/>
    </location>
</feature>
<evidence type="ECO:0000256" key="2">
    <source>
        <dbReference type="ARBA" id="ARBA00001946"/>
    </source>
</evidence>
<feature type="domain" description="PAP-associated" evidence="9">
    <location>
        <begin position="1009"/>
        <end position="1068"/>
    </location>
</feature>
<dbReference type="InterPro" id="IPR043519">
    <property type="entry name" value="NT_sf"/>
</dbReference>
<keyword evidence="4" id="KW-0963">Cytoplasm</keyword>
<reference evidence="11 12" key="1">
    <citation type="journal article" date="2023" name="IScience">
        <title>Expanded male sex-determining region conserved during the evolution of homothallism in the green alga Volvox.</title>
        <authorList>
            <person name="Yamamoto K."/>
            <person name="Matsuzaki R."/>
            <person name="Mahakham W."/>
            <person name="Heman W."/>
            <person name="Sekimoto H."/>
            <person name="Kawachi M."/>
            <person name="Minakuchi Y."/>
            <person name="Toyoda A."/>
            <person name="Nozaki H."/>
        </authorList>
    </citation>
    <scope>NUCLEOTIDE SEQUENCE [LARGE SCALE GENOMIC DNA]</scope>
    <source>
        <strain evidence="11 12">NIES-4468</strain>
    </source>
</reference>
<gene>
    <name evidence="11" type="ORF">VaNZ11_001953</name>
</gene>
<keyword evidence="12" id="KW-1185">Reference proteome</keyword>
<dbReference type="SUPFAM" id="SSF81631">
    <property type="entry name" value="PAP/OAS1 substrate-binding domain"/>
    <property type="match status" value="1"/>
</dbReference>
<evidence type="ECO:0000256" key="4">
    <source>
        <dbReference type="ARBA" id="ARBA00022490"/>
    </source>
</evidence>
<dbReference type="Gene3D" id="3.30.460.10">
    <property type="entry name" value="Beta Polymerase, domain 2"/>
    <property type="match status" value="2"/>
</dbReference>
<feature type="compositionally biased region" description="Gly residues" evidence="8">
    <location>
        <begin position="543"/>
        <end position="555"/>
    </location>
</feature>
<feature type="compositionally biased region" description="Low complexity" evidence="8">
    <location>
        <begin position="592"/>
        <end position="604"/>
    </location>
</feature>
<feature type="region of interest" description="Disordered" evidence="8">
    <location>
        <begin position="520"/>
        <end position="675"/>
    </location>
</feature>
<proteinExistence type="predicted"/>
<dbReference type="PANTHER" id="PTHR12271:SF40">
    <property type="entry name" value="POLY(A) RNA POLYMERASE GLD2"/>
    <property type="match status" value="1"/>
</dbReference>
<keyword evidence="5" id="KW-0808">Transferase</keyword>
<evidence type="ECO:0000256" key="7">
    <source>
        <dbReference type="ARBA" id="ARBA00022842"/>
    </source>
</evidence>
<comment type="cofactor">
    <cofactor evidence="1">
        <name>Mn(2+)</name>
        <dbReference type="ChEBI" id="CHEBI:29035"/>
    </cofactor>
</comment>
<accession>A0ABQ5RQR2</accession>
<feature type="compositionally biased region" description="Gly residues" evidence="8">
    <location>
        <begin position="385"/>
        <end position="400"/>
    </location>
</feature>
<evidence type="ECO:0000256" key="8">
    <source>
        <dbReference type="SAM" id="MobiDB-lite"/>
    </source>
</evidence>
<feature type="compositionally biased region" description="Low complexity" evidence="8">
    <location>
        <begin position="232"/>
        <end position="267"/>
    </location>
</feature>
<dbReference type="EMBL" id="BSDZ01000004">
    <property type="protein sequence ID" value="GLI59910.1"/>
    <property type="molecule type" value="Genomic_DNA"/>
</dbReference>
<feature type="region of interest" description="Disordered" evidence="8">
    <location>
        <begin position="156"/>
        <end position="306"/>
    </location>
</feature>
<dbReference type="PANTHER" id="PTHR12271">
    <property type="entry name" value="POLY A POLYMERASE CID PAP -RELATED"/>
    <property type="match status" value="1"/>
</dbReference>
<evidence type="ECO:0000313" key="11">
    <source>
        <dbReference type="EMBL" id="GLI59910.1"/>
    </source>
</evidence>
<feature type="domain" description="Poly(A) RNA polymerase mitochondrial-like central palm" evidence="10">
    <location>
        <begin position="688"/>
        <end position="772"/>
    </location>
</feature>
<feature type="compositionally biased region" description="Gly residues" evidence="8">
    <location>
        <begin position="605"/>
        <end position="618"/>
    </location>
</feature>
<evidence type="ECO:0008006" key="13">
    <source>
        <dbReference type="Google" id="ProtNLM"/>
    </source>
</evidence>
<dbReference type="Gene3D" id="1.10.1410.10">
    <property type="match status" value="1"/>
</dbReference>
<name>A0ABQ5RQR2_9CHLO</name>
<dbReference type="InterPro" id="IPR054708">
    <property type="entry name" value="MTPAP-like_central"/>
</dbReference>
<organism evidence="11 12">
    <name type="scientific">Volvox africanus</name>
    <dbReference type="NCBI Taxonomy" id="51714"/>
    <lineage>
        <taxon>Eukaryota</taxon>
        <taxon>Viridiplantae</taxon>
        <taxon>Chlorophyta</taxon>
        <taxon>core chlorophytes</taxon>
        <taxon>Chlorophyceae</taxon>
        <taxon>CS clade</taxon>
        <taxon>Chlamydomonadales</taxon>
        <taxon>Volvocaceae</taxon>
        <taxon>Volvox</taxon>
    </lineage>
</organism>
<keyword evidence="6" id="KW-0479">Metal-binding</keyword>
<comment type="subcellular location">
    <subcellularLocation>
        <location evidence="3">Cytoplasm</location>
    </subcellularLocation>
</comment>
<dbReference type="Pfam" id="PF22600">
    <property type="entry name" value="MTPAP-like_central"/>
    <property type="match status" value="1"/>
</dbReference>
<feature type="compositionally biased region" description="Gly residues" evidence="8">
    <location>
        <begin position="581"/>
        <end position="591"/>
    </location>
</feature>
<feature type="region of interest" description="Disordered" evidence="8">
    <location>
        <begin position="118"/>
        <end position="143"/>
    </location>
</feature>
<dbReference type="Proteomes" id="UP001165090">
    <property type="component" value="Unassembled WGS sequence"/>
</dbReference>
<evidence type="ECO:0000256" key="6">
    <source>
        <dbReference type="ARBA" id="ARBA00022723"/>
    </source>
</evidence>
<feature type="region of interest" description="Disordered" evidence="8">
    <location>
        <begin position="358"/>
        <end position="418"/>
    </location>
</feature>
<evidence type="ECO:0000256" key="5">
    <source>
        <dbReference type="ARBA" id="ARBA00022679"/>
    </source>
</evidence>
<feature type="compositionally biased region" description="Low complexity" evidence="8">
    <location>
        <begin position="619"/>
        <end position="638"/>
    </location>
</feature>
<feature type="compositionally biased region" description="Low complexity" evidence="8">
    <location>
        <begin position="8"/>
        <end position="18"/>
    </location>
</feature>
<dbReference type="Pfam" id="PF03828">
    <property type="entry name" value="PAP_assoc"/>
    <property type="match status" value="1"/>
</dbReference>